<sequence>MDMDTPKKNQIGTPVSKFEDSPVFNYINSLSPIKPVKSLHITQTFSSLSFGSLPSVFTSPHVSSHKESRFLRRYSCSDPSKPELSSENGNKATTSEGIVMDTAQLYSNSSELHENGKSEVNIGEASVEPQNEGSTFVIELPRVLKYDCGSPDCVSMPSGVEADFATDSADPSTSLVPHVPDVPEMGSSDNEAQFQELCLSEERKQGTVYDWESLISNAADILIFNSPSGTEAFKGLIQNSLEPVTRFCTSFAAEFSHNEINNEHQMQIVDPVSSEQHNGEEPLSQTGDGSRLEDVEQTQDRFADTNSNRGMASNQSEIKDNEDKTCVAFACKSVFSLHRGMRRRCLDFEVAGARRKNLEDGSNNSSVSSQHDEEITANEKQPGFIRPCGESSSKRMLPGIGLHLNALATSSKDCKITKNENLSSGIQIRLPGSTVSIHSPTAGQEGLDKSLIPISSEIDNNTPENGVQLLQDASQAPGSLTSEEFNQNSPKKKRRRLDNAGETEGCKRCNCKKSKCLKLYCECFAAGVYCIEPCSCQECFNKPIHEDTVLATRKQIESRNPLAFAPKVIRSSDSVPEFGDESSKTPASARHKRGCNCKKSSCLKKYCECYQGGVGCSISCRCEGCKNAFGRKDGSVLTGTDEQDDEEAEACEKSLVDKPLQKIEIQNNEEQNPGSSLPITPLRISRPLLPIPFSSKGKPPRSSFLTGTSSSGLYSQKHGKPSILRSQPKFEKHVQTIPDDEMPEILRGDGSPTTGIKTASPNSKRISSPHCHFGSSSPGRRSGRKLILQSIPSFPSLTPQH</sequence>
<keyword evidence="7" id="KW-1185">Reference proteome</keyword>
<feature type="region of interest" description="Disordered" evidence="4">
    <location>
        <begin position="474"/>
        <end position="497"/>
    </location>
</feature>
<feature type="region of interest" description="Disordered" evidence="4">
    <location>
        <begin position="273"/>
        <end position="296"/>
    </location>
</feature>
<feature type="compositionally biased region" description="Polar residues" evidence="4">
    <location>
        <begin position="83"/>
        <end position="96"/>
    </location>
</feature>
<dbReference type="PANTHER" id="PTHR46159:SF12">
    <property type="entry name" value="PROTEIN TESMIN_TSO1-LIKE CXC 3-RELATED"/>
    <property type="match status" value="1"/>
</dbReference>
<dbReference type="GO" id="GO:0003700">
    <property type="term" value="F:DNA-binding transcription factor activity"/>
    <property type="evidence" value="ECO:0007669"/>
    <property type="project" value="InterPro"/>
</dbReference>
<dbReference type="SMART" id="SM01114">
    <property type="entry name" value="CXC"/>
    <property type="match status" value="2"/>
</dbReference>
<dbReference type="Pfam" id="PF03638">
    <property type="entry name" value="TCR"/>
    <property type="match status" value="2"/>
</dbReference>
<evidence type="ECO:0000259" key="5">
    <source>
        <dbReference type="PROSITE" id="PS51634"/>
    </source>
</evidence>
<accession>A0A2P5E385</accession>
<dbReference type="InterPro" id="IPR005172">
    <property type="entry name" value="CRC"/>
</dbReference>
<name>A0A2P5E385_PARAD</name>
<organism evidence="6 7">
    <name type="scientific">Parasponia andersonii</name>
    <name type="common">Sponia andersonii</name>
    <dbReference type="NCBI Taxonomy" id="3476"/>
    <lineage>
        <taxon>Eukaryota</taxon>
        <taxon>Viridiplantae</taxon>
        <taxon>Streptophyta</taxon>
        <taxon>Embryophyta</taxon>
        <taxon>Tracheophyta</taxon>
        <taxon>Spermatophyta</taxon>
        <taxon>Magnoliopsida</taxon>
        <taxon>eudicotyledons</taxon>
        <taxon>Gunneridae</taxon>
        <taxon>Pentapetalae</taxon>
        <taxon>rosids</taxon>
        <taxon>fabids</taxon>
        <taxon>Rosales</taxon>
        <taxon>Cannabaceae</taxon>
        <taxon>Parasponia</taxon>
    </lineage>
</organism>
<dbReference type="AlphaFoldDB" id="A0A2P5E385"/>
<evidence type="ECO:0000256" key="3">
    <source>
        <dbReference type="ARBA" id="ARBA00023242"/>
    </source>
</evidence>
<feature type="region of interest" description="Disordered" evidence="4">
    <location>
        <begin position="73"/>
        <end position="96"/>
    </location>
</feature>
<feature type="compositionally biased region" description="Low complexity" evidence="4">
    <location>
        <begin position="702"/>
        <end position="715"/>
    </location>
</feature>
<feature type="compositionally biased region" description="Polar residues" evidence="4">
    <location>
        <begin position="751"/>
        <end position="766"/>
    </location>
</feature>
<dbReference type="OrthoDB" id="6283463at2759"/>
<evidence type="ECO:0000256" key="2">
    <source>
        <dbReference type="ARBA" id="ARBA00007267"/>
    </source>
</evidence>
<dbReference type="EMBL" id="JXTB01000002">
    <property type="protein sequence ID" value="PON80004.1"/>
    <property type="molecule type" value="Genomic_DNA"/>
</dbReference>
<feature type="domain" description="CRC" evidence="5">
    <location>
        <begin position="505"/>
        <end position="630"/>
    </location>
</feature>
<feature type="region of interest" description="Disordered" evidence="4">
    <location>
        <begin position="358"/>
        <end position="391"/>
    </location>
</feature>
<gene>
    <name evidence="6" type="primary">PanCPP1</name>
    <name evidence="6" type="ORF">PanWU01x14_004540</name>
</gene>
<evidence type="ECO:0000313" key="7">
    <source>
        <dbReference type="Proteomes" id="UP000237105"/>
    </source>
</evidence>
<feature type="compositionally biased region" description="Polar residues" evidence="4">
    <location>
        <begin position="790"/>
        <end position="801"/>
    </location>
</feature>
<evidence type="ECO:0000313" key="6">
    <source>
        <dbReference type="EMBL" id="PON80004.1"/>
    </source>
</evidence>
<dbReference type="InterPro" id="IPR044522">
    <property type="entry name" value="TSO1-like"/>
</dbReference>
<dbReference type="InterPro" id="IPR033467">
    <property type="entry name" value="Tesmin/TSO1-like_CXC"/>
</dbReference>
<protein>
    <submittedName>
        <fullName evidence="6">Lin-54-like protein</fullName>
    </submittedName>
</protein>
<feature type="compositionally biased region" description="Polar residues" evidence="4">
    <location>
        <begin position="474"/>
        <end position="489"/>
    </location>
</feature>
<keyword evidence="3" id="KW-0539">Nucleus</keyword>
<proteinExistence type="inferred from homology"/>
<dbReference type="GO" id="GO:0005634">
    <property type="term" value="C:nucleus"/>
    <property type="evidence" value="ECO:0007669"/>
    <property type="project" value="UniProtKB-SubCell"/>
</dbReference>
<evidence type="ECO:0000256" key="1">
    <source>
        <dbReference type="ARBA" id="ARBA00004123"/>
    </source>
</evidence>
<dbReference type="STRING" id="3476.A0A2P5E385"/>
<evidence type="ECO:0000256" key="4">
    <source>
        <dbReference type="SAM" id="MobiDB-lite"/>
    </source>
</evidence>
<comment type="caution">
    <text evidence="6">The sequence shown here is derived from an EMBL/GenBank/DDBJ whole genome shotgun (WGS) entry which is preliminary data.</text>
</comment>
<dbReference type="PROSITE" id="PS51634">
    <property type="entry name" value="CRC"/>
    <property type="match status" value="1"/>
</dbReference>
<reference evidence="7" key="1">
    <citation type="submission" date="2016-06" db="EMBL/GenBank/DDBJ databases">
        <title>Parallel loss of symbiosis genes in relatives of nitrogen-fixing non-legume Parasponia.</title>
        <authorList>
            <person name="Van Velzen R."/>
            <person name="Holmer R."/>
            <person name="Bu F."/>
            <person name="Rutten L."/>
            <person name="Van Zeijl A."/>
            <person name="Liu W."/>
            <person name="Santuari L."/>
            <person name="Cao Q."/>
            <person name="Sharma T."/>
            <person name="Shen D."/>
            <person name="Roswanjaya Y."/>
            <person name="Wardhani T."/>
            <person name="Kalhor M.S."/>
            <person name="Jansen J."/>
            <person name="Van den Hoogen J."/>
            <person name="Gungor B."/>
            <person name="Hartog M."/>
            <person name="Hontelez J."/>
            <person name="Verver J."/>
            <person name="Yang W.-C."/>
            <person name="Schijlen E."/>
            <person name="Repin R."/>
            <person name="Schilthuizen M."/>
            <person name="Schranz E."/>
            <person name="Heidstra R."/>
            <person name="Miyata K."/>
            <person name="Fedorova E."/>
            <person name="Kohlen W."/>
            <person name="Bisseling T."/>
            <person name="Smit S."/>
            <person name="Geurts R."/>
        </authorList>
    </citation>
    <scope>NUCLEOTIDE SEQUENCE [LARGE SCALE GENOMIC DNA]</scope>
    <source>
        <strain evidence="7">cv. WU1-14</strain>
    </source>
</reference>
<dbReference type="Proteomes" id="UP000237105">
    <property type="component" value="Unassembled WGS sequence"/>
</dbReference>
<feature type="region of interest" description="Disordered" evidence="4">
    <location>
        <begin position="690"/>
        <end position="801"/>
    </location>
</feature>
<comment type="similarity">
    <text evidence="2">Belongs to the lin-54 family.</text>
</comment>
<comment type="subcellular location">
    <subcellularLocation>
        <location evidence="1">Nucleus</location>
    </subcellularLocation>
</comment>
<feature type="compositionally biased region" description="Polar residues" evidence="4">
    <location>
        <begin position="360"/>
        <end position="369"/>
    </location>
</feature>
<dbReference type="PANTHER" id="PTHR46159">
    <property type="entry name" value="PROTEIN TESMIN/TSO1-LIKE CXC 2"/>
    <property type="match status" value="1"/>
</dbReference>